<feature type="non-terminal residue" evidence="2">
    <location>
        <position position="1"/>
    </location>
</feature>
<feature type="compositionally biased region" description="Basic residues" evidence="1">
    <location>
        <begin position="76"/>
        <end position="85"/>
    </location>
</feature>
<feature type="compositionally biased region" description="Low complexity" evidence="1">
    <location>
        <begin position="89"/>
        <end position="99"/>
    </location>
</feature>
<feature type="compositionally biased region" description="Basic residues" evidence="1">
    <location>
        <begin position="145"/>
        <end position="167"/>
    </location>
</feature>
<sequence>IRCRRRTVIHRSKLLPHILLHPAIHRMGHQPPSLHAHHLPQLRLHRLQPRQDRHRRMPRGQRRVRNRPHQKSERHLHNRPHRRHESRQARQQRAGAASALPATVHGPRLPRASLRRHRCQRHQRRHAALPAKLPPSRGQAEPPPRRRRRVPLLRLGHHAHLPRQRPLHAREPRHLRDRAPDAKGLHRHAARGRGVGAGARARAPARHRRPAAPRPPVRRQRSHLRGAHLGRLLPARPRPLPRHGHARLGRPRRLRRPGPLVPLPARQGRAAGRRHRHRRAGHLFLPLHPRAVLEGREACEVHRRGGAAAVLERRRGAHRGRSAGHGGGQREPDGDAEGGRRGGGAGQWI</sequence>
<feature type="compositionally biased region" description="Basic residues" evidence="1">
    <location>
        <begin position="113"/>
        <end position="127"/>
    </location>
</feature>
<evidence type="ECO:0000256" key="1">
    <source>
        <dbReference type="SAM" id="MobiDB-lite"/>
    </source>
</evidence>
<keyword evidence="3" id="KW-1185">Reference proteome</keyword>
<organism evidence="2 3">
    <name type="scientific">Cryomyces antarcticus</name>
    <dbReference type="NCBI Taxonomy" id="329879"/>
    <lineage>
        <taxon>Eukaryota</taxon>
        <taxon>Fungi</taxon>
        <taxon>Dikarya</taxon>
        <taxon>Ascomycota</taxon>
        <taxon>Pezizomycotina</taxon>
        <taxon>Dothideomycetes</taxon>
        <taxon>Dothideomycetes incertae sedis</taxon>
        <taxon>Cryomyces</taxon>
    </lineage>
</organism>
<dbReference type="Proteomes" id="UP001357485">
    <property type="component" value="Unassembled WGS sequence"/>
</dbReference>
<proteinExistence type="predicted"/>
<feature type="compositionally biased region" description="Basic and acidic residues" evidence="1">
    <location>
        <begin position="328"/>
        <end position="340"/>
    </location>
</feature>
<accession>A0ABR0LN08</accession>
<feature type="compositionally biased region" description="Basic residues" evidence="1">
    <location>
        <begin position="45"/>
        <end position="69"/>
    </location>
</feature>
<feature type="region of interest" description="Disordered" evidence="1">
    <location>
        <begin position="312"/>
        <end position="349"/>
    </location>
</feature>
<protein>
    <submittedName>
        <fullName evidence="2">Uncharacterized protein</fullName>
    </submittedName>
</protein>
<gene>
    <name evidence="2" type="ORF">LTR16_004739</name>
</gene>
<dbReference type="EMBL" id="JAVRRA010017083">
    <property type="protein sequence ID" value="KAK5200830.1"/>
    <property type="molecule type" value="Genomic_DNA"/>
</dbReference>
<comment type="caution">
    <text evidence="2">The sequence shown here is derived from an EMBL/GenBank/DDBJ whole genome shotgun (WGS) entry which is preliminary data.</text>
</comment>
<name>A0ABR0LN08_9PEZI</name>
<feature type="compositionally biased region" description="Basic and acidic residues" evidence="1">
    <location>
        <begin position="168"/>
        <end position="184"/>
    </location>
</feature>
<evidence type="ECO:0000313" key="2">
    <source>
        <dbReference type="EMBL" id="KAK5200830.1"/>
    </source>
</evidence>
<evidence type="ECO:0000313" key="3">
    <source>
        <dbReference type="Proteomes" id="UP001357485"/>
    </source>
</evidence>
<feature type="compositionally biased region" description="Basic residues" evidence="1">
    <location>
        <begin position="239"/>
        <end position="256"/>
    </location>
</feature>
<reference evidence="2 3" key="1">
    <citation type="submission" date="2023-08" db="EMBL/GenBank/DDBJ databases">
        <title>Black Yeasts Isolated from many extreme environments.</title>
        <authorList>
            <person name="Coleine C."/>
            <person name="Stajich J.E."/>
            <person name="Selbmann L."/>
        </authorList>
    </citation>
    <scope>NUCLEOTIDE SEQUENCE [LARGE SCALE GENOMIC DNA]</scope>
    <source>
        <strain evidence="2 3">CCFEE 536</strain>
    </source>
</reference>
<feature type="compositionally biased region" description="Basic residues" evidence="1">
    <location>
        <begin position="203"/>
        <end position="228"/>
    </location>
</feature>
<feature type="non-terminal residue" evidence="2">
    <location>
        <position position="349"/>
    </location>
</feature>
<feature type="region of interest" description="Disordered" evidence="1">
    <location>
        <begin position="45"/>
        <end position="275"/>
    </location>
</feature>